<keyword evidence="5 8" id="KW-0812">Transmembrane</keyword>
<feature type="transmembrane region" description="Helical" evidence="8">
    <location>
        <begin position="59"/>
        <end position="79"/>
    </location>
</feature>
<organism evidence="9">
    <name type="scientific">uncultured Gemmatimonadota bacterium</name>
    <dbReference type="NCBI Taxonomy" id="203437"/>
    <lineage>
        <taxon>Bacteria</taxon>
        <taxon>Pseudomonadati</taxon>
        <taxon>Gemmatimonadota</taxon>
        <taxon>environmental samples</taxon>
    </lineage>
</organism>
<dbReference type="GO" id="GO:0005886">
    <property type="term" value="C:plasma membrane"/>
    <property type="evidence" value="ECO:0007669"/>
    <property type="project" value="UniProtKB-SubCell"/>
</dbReference>
<keyword evidence="3" id="KW-0813">Transport</keyword>
<reference evidence="9" key="1">
    <citation type="submission" date="2020-02" db="EMBL/GenBank/DDBJ databases">
        <authorList>
            <person name="Meier V. D."/>
        </authorList>
    </citation>
    <scope>NUCLEOTIDE SEQUENCE</scope>
    <source>
        <strain evidence="9">AVDCRST_MAG89</strain>
    </source>
</reference>
<feature type="transmembrane region" description="Helical" evidence="8">
    <location>
        <begin position="86"/>
        <end position="106"/>
    </location>
</feature>
<evidence type="ECO:0000256" key="3">
    <source>
        <dbReference type="ARBA" id="ARBA00022448"/>
    </source>
</evidence>
<feature type="transmembrane region" description="Helical" evidence="8">
    <location>
        <begin position="144"/>
        <end position="167"/>
    </location>
</feature>
<evidence type="ECO:0000256" key="4">
    <source>
        <dbReference type="ARBA" id="ARBA00022475"/>
    </source>
</evidence>
<evidence type="ECO:0000313" key="9">
    <source>
        <dbReference type="EMBL" id="CAA9348780.1"/>
    </source>
</evidence>
<dbReference type="FunFam" id="1.10.3470.10:FF:000001">
    <property type="entry name" value="Vitamin B12 ABC transporter permease BtuC"/>
    <property type="match status" value="1"/>
</dbReference>
<dbReference type="InterPro" id="IPR037294">
    <property type="entry name" value="ABC_BtuC-like"/>
</dbReference>
<keyword evidence="4" id="KW-1003">Cell membrane</keyword>
<dbReference type="InterPro" id="IPR000522">
    <property type="entry name" value="ABC_transptr_permease_BtuC"/>
</dbReference>
<dbReference type="CDD" id="cd06550">
    <property type="entry name" value="TM_ABC_iron-siderophores_like"/>
    <property type="match status" value="1"/>
</dbReference>
<protein>
    <recommendedName>
        <fullName evidence="10">Vitamin B12 ABC transporter, permease protein BtuC</fullName>
    </recommendedName>
</protein>
<dbReference type="PANTHER" id="PTHR30472:SF25">
    <property type="entry name" value="ABC TRANSPORTER PERMEASE PROTEIN MJ0876-RELATED"/>
    <property type="match status" value="1"/>
</dbReference>
<feature type="transmembrane region" description="Helical" evidence="8">
    <location>
        <begin position="112"/>
        <end position="132"/>
    </location>
</feature>
<evidence type="ECO:0000256" key="5">
    <source>
        <dbReference type="ARBA" id="ARBA00022692"/>
    </source>
</evidence>
<dbReference type="AlphaFoldDB" id="A0A6J4M3Q3"/>
<feature type="transmembrane region" description="Helical" evidence="8">
    <location>
        <begin position="303"/>
        <end position="322"/>
    </location>
</feature>
<feature type="transmembrane region" description="Helical" evidence="8">
    <location>
        <begin position="273"/>
        <end position="291"/>
    </location>
</feature>
<evidence type="ECO:0000256" key="1">
    <source>
        <dbReference type="ARBA" id="ARBA00004651"/>
    </source>
</evidence>
<evidence type="ECO:0000256" key="2">
    <source>
        <dbReference type="ARBA" id="ARBA00007935"/>
    </source>
</evidence>
<gene>
    <name evidence="9" type="ORF">AVDCRST_MAG89-3009</name>
</gene>
<evidence type="ECO:0000256" key="8">
    <source>
        <dbReference type="SAM" id="Phobius"/>
    </source>
</evidence>
<name>A0A6J4M3Q3_9BACT</name>
<dbReference type="PANTHER" id="PTHR30472">
    <property type="entry name" value="FERRIC ENTEROBACTIN TRANSPORT SYSTEM PERMEASE PROTEIN"/>
    <property type="match status" value="1"/>
</dbReference>
<sequence length="327" mass="33229">MKPALRLALLAALCAGALLLSVRLGAVRLGVREVLDALRGAGDPTTVAIVQRLRVPRSLLAALVGGALAASGAVFQALLRNPLAEPYVLGVSGGAAVGAVAAIVFGAGASSAGVGVAAFAGAAIAIVVVLRMAASVGPTLDTRILLLSGVVAGAFFNACILLVLTFADTESFRSALFWMMGSFGGATWREIGLLSVLAGPALAVLFALARPLNLLSVGEETAQYLGVRTERVKLAAYGTASLLTASAVAVSGVIGFVGLVVPHVVRMTWGADHRFLIPASVLLGATFLVLADSLARTVAAPTELPIGVVTAFVGVPFFLWILRRRGA</sequence>
<keyword evidence="7 8" id="KW-0472">Membrane</keyword>
<dbReference type="Gene3D" id="1.10.3470.10">
    <property type="entry name" value="ABC transporter involved in vitamin B12 uptake, BtuC"/>
    <property type="match status" value="1"/>
</dbReference>
<dbReference type="SUPFAM" id="SSF81345">
    <property type="entry name" value="ABC transporter involved in vitamin B12 uptake, BtuC"/>
    <property type="match status" value="1"/>
</dbReference>
<feature type="transmembrane region" description="Helical" evidence="8">
    <location>
        <begin position="187"/>
        <end position="209"/>
    </location>
</feature>
<dbReference type="EMBL" id="CADCTV010000629">
    <property type="protein sequence ID" value="CAA9348780.1"/>
    <property type="molecule type" value="Genomic_DNA"/>
</dbReference>
<evidence type="ECO:0000256" key="7">
    <source>
        <dbReference type="ARBA" id="ARBA00023136"/>
    </source>
</evidence>
<evidence type="ECO:0000256" key="6">
    <source>
        <dbReference type="ARBA" id="ARBA00022989"/>
    </source>
</evidence>
<keyword evidence="6 8" id="KW-1133">Transmembrane helix</keyword>
<comment type="similarity">
    <text evidence="2">Belongs to the binding-protein-dependent transport system permease family. FecCD subfamily.</text>
</comment>
<dbReference type="GO" id="GO:0022857">
    <property type="term" value="F:transmembrane transporter activity"/>
    <property type="evidence" value="ECO:0007669"/>
    <property type="project" value="InterPro"/>
</dbReference>
<comment type="subcellular location">
    <subcellularLocation>
        <location evidence="1">Cell membrane</location>
        <topology evidence="1">Multi-pass membrane protein</topology>
    </subcellularLocation>
</comment>
<feature type="transmembrane region" description="Helical" evidence="8">
    <location>
        <begin position="234"/>
        <end position="261"/>
    </location>
</feature>
<dbReference type="Pfam" id="PF01032">
    <property type="entry name" value="FecCD"/>
    <property type="match status" value="1"/>
</dbReference>
<accession>A0A6J4M3Q3</accession>
<evidence type="ECO:0008006" key="10">
    <source>
        <dbReference type="Google" id="ProtNLM"/>
    </source>
</evidence>
<dbReference type="GO" id="GO:0033214">
    <property type="term" value="P:siderophore-iron import into cell"/>
    <property type="evidence" value="ECO:0007669"/>
    <property type="project" value="TreeGrafter"/>
</dbReference>
<proteinExistence type="inferred from homology"/>